<reference evidence="3 4" key="1">
    <citation type="journal article" date="2018" name="BMC Genomics">
        <title>Genomic evidence for intraspecific hybridization in a clonal and extremely halotolerant yeast.</title>
        <authorList>
            <person name="Gostincar C."/>
            <person name="Stajich J.E."/>
            <person name="Zupancic J."/>
            <person name="Zalar P."/>
            <person name="Gunde-Cimerman N."/>
        </authorList>
    </citation>
    <scope>NUCLEOTIDE SEQUENCE [LARGE SCALE GENOMIC DNA]</scope>
    <source>
        <strain evidence="3 4">EXF-151</strain>
    </source>
</reference>
<keyword evidence="1" id="KW-0175">Coiled coil</keyword>
<evidence type="ECO:0000313" key="3">
    <source>
        <dbReference type="EMBL" id="RMY54353.1"/>
    </source>
</evidence>
<evidence type="ECO:0000256" key="2">
    <source>
        <dbReference type="SAM" id="MobiDB-lite"/>
    </source>
</evidence>
<dbReference type="AlphaFoldDB" id="A0A3M7CQR3"/>
<comment type="caution">
    <text evidence="3">The sequence shown here is derived from an EMBL/GenBank/DDBJ whole genome shotgun (WGS) entry which is preliminary data.</text>
</comment>
<protein>
    <submittedName>
        <fullName evidence="3">Uncharacterized protein</fullName>
    </submittedName>
</protein>
<feature type="compositionally biased region" description="Low complexity" evidence="2">
    <location>
        <begin position="41"/>
        <end position="50"/>
    </location>
</feature>
<feature type="region of interest" description="Disordered" evidence="2">
    <location>
        <begin position="41"/>
        <end position="220"/>
    </location>
</feature>
<dbReference type="OrthoDB" id="3844258at2759"/>
<organism evidence="3 4">
    <name type="scientific">Hortaea werneckii</name>
    <name type="common">Black yeast</name>
    <name type="synonym">Cladosporium werneckii</name>
    <dbReference type="NCBI Taxonomy" id="91943"/>
    <lineage>
        <taxon>Eukaryota</taxon>
        <taxon>Fungi</taxon>
        <taxon>Dikarya</taxon>
        <taxon>Ascomycota</taxon>
        <taxon>Pezizomycotina</taxon>
        <taxon>Dothideomycetes</taxon>
        <taxon>Dothideomycetidae</taxon>
        <taxon>Mycosphaerellales</taxon>
        <taxon>Teratosphaeriaceae</taxon>
        <taxon>Hortaea</taxon>
    </lineage>
</organism>
<dbReference type="Proteomes" id="UP000270230">
    <property type="component" value="Unassembled WGS sequence"/>
</dbReference>
<feature type="compositionally biased region" description="Basic residues" evidence="2">
    <location>
        <begin position="175"/>
        <end position="190"/>
    </location>
</feature>
<feature type="coiled-coil region" evidence="1">
    <location>
        <begin position="9"/>
        <end position="36"/>
    </location>
</feature>
<feature type="compositionally biased region" description="Polar residues" evidence="2">
    <location>
        <begin position="120"/>
        <end position="150"/>
    </location>
</feature>
<dbReference type="VEuPathDB" id="FungiDB:BTJ68_05484"/>
<proteinExistence type="predicted"/>
<evidence type="ECO:0000256" key="1">
    <source>
        <dbReference type="SAM" id="Coils"/>
    </source>
</evidence>
<feature type="compositionally biased region" description="Low complexity" evidence="2">
    <location>
        <begin position="63"/>
        <end position="77"/>
    </location>
</feature>
<gene>
    <name evidence="3" type="ORF">D0865_04755</name>
</gene>
<name>A0A3M7CQR3_HORWE</name>
<accession>A0A3M7CQR3</accession>
<feature type="compositionally biased region" description="Low complexity" evidence="2">
    <location>
        <begin position="109"/>
        <end position="119"/>
    </location>
</feature>
<feature type="compositionally biased region" description="Basic and acidic residues" evidence="2">
    <location>
        <begin position="89"/>
        <end position="108"/>
    </location>
</feature>
<dbReference type="EMBL" id="QWIN01000297">
    <property type="protein sequence ID" value="RMY54353.1"/>
    <property type="molecule type" value="Genomic_DNA"/>
</dbReference>
<sequence>MADRGERIYQDILRQNEEFSKEAEAIKAKVESLRLSRLTFAAASSSTASSQPTDGARSSQTAPSSFKSSFVESSPVSHQETTRSQKRRKTDEGRMPFRIPSDDEHNSSTDDVSTVTSRTGKTLRQLSTNTMRPQSSTRTPKTPRQFSRTQGVKPAVRFPHRPRQMVDEGDNGSSKRSHSKGLPASRKRGRPASIKVHQDDDVAATPPRHYNVTERGSRPSTRRPLAILGKYLDEKGYEVVTPSLPTLIVARSRAAIHSVDEACLWEDEDDDCVAKCWRRALTGDTTPKWDLRDKKAAACQQCIIQRQLCFRYEGRGDGIRGLHIVTALPRSLRPGKLPEDEEFWSRAEDGKTRTAGHLFT</sequence>
<evidence type="ECO:0000313" key="4">
    <source>
        <dbReference type="Proteomes" id="UP000270230"/>
    </source>
</evidence>
<feature type="compositionally biased region" description="Polar residues" evidence="2">
    <location>
        <begin position="51"/>
        <end position="62"/>
    </location>
</feature>